<accession>A0A1G6XPL3</accession>
<dbReference type="STRING" id="168276.SAMN05444580_106301"/>
<comment type="similarity">
    <text evidence="2">Belongs to the drug/metabolite transporter (DMT) superfamily. Small multidrug resistance (SMR) (TC 2.A.7.1) family. Mmr subfamily.</text>
</comment>
<name>A0A1G6XPL3_9NOCA</name>
<evidence type="ECO:0000256" key="1">
    <source>
        <dbReference type="ARBA" id="ARBA00004651"/>
    </source>
</evidence>
<evidence type="ECO:0000256" key="7">
    <source>
        <dbReference type="ARBA" id="ARBA00023136"/>
    </source>
</evidence>
<evidence type="ECO:0000256" key="5">
    <source>
        <dbReference type="ARBA" id="ARBA00022692"/>
    </source>
</evidence>
<dbReference type="InterPro" id="IPR037185">
    <property type="entry name" value="EmrE-like"/>
</dbReference>
<dbReference type="InterPro" id="IPR000390">
    <property type="entry name" value="Small_drug/metabolite_transptr"/>
</dbReference>
<proteinExistence type="inferred from homology"/>
<keyword evidence="3" id="KW-0813">Transport</keyword>
<keyword evidence="4" id="KW-1003">Cell membrane</keyword>
<evidence type="ECO:0000256" key="6">
    <source>
        <dbReference type="ARBA" id="ARBA00022989"/>
    </source>
</evidence>
<dbReference type="Pfam" id="PF00893">
    <property type="entry name" value="Multi_Drug_Res"/>
    <property type="match status" value="1"/>
</dbReference>
<feature type="transmembrane region" description="Helical" evidence="10">
    <location>
        <begin position="83"/>
        <end position="102"/>
    </location>
</feature>
<evidence type="ECO:0000313" key="12">
    <source>
        <dbReference type="Proteomes" id="UP000199417"/>
    </source>
</evidence>
<feature type="transmembrane region" description="Helical" evidence="10">
    <location>
        <begin position="29"/>
        <end position="48"/>
    </location>
</feature>
<evidence type="ECO:0000256" key="9">
    <source>
        <dbReference type="RuleBase" id="RU003942"/>
    </source>
</evidence>
<dbReference type="PANTHER" id="PTHR30561:SF1">
    <property type="entry name" value="MULTIDRUG TRANSPORTER EMRE"/>
    <property type="match status" value="1"/>
</dbReference>
<dbReference type="SUPFAM" id="SSF103481">
    <property type="entry name" value="Multidrug resistance efflux transporter EmrE"/>
    <property type="match status" value="1"/>
</dbReference>
<evidence type="ECO:0000256" key="10">
    <source>
        <dbReference type="SAM" id="Phobius"/>
    </source>
</evidence>
<dbReference type="InterPro" id="IPR045324">
    <property type="entry name" value="Small_multidrug_res"/>
</dbReference>
<keyword evidence="6 10" id="KW-1133">Transmembrane helix</keyword>
<evidence type="ECO:0000313" key="11">
    <source>
        <dbReference type="EMBL" id="SDD80159.1"/>
    </source>
</evidence>
<keyword evidence="12" id="KW-1185">Reference proteome</keyword>
<reference evidence="11 12" key="1">
    <citation type="submission" date="2016-10" db="EMBL/GenBank/DDBJ databases">
        <authorList>
            <person name="de Groot N.N."/>
        </authorList>
    </citation>
    <scope>NUCLEOTIDE SEQUENCE [LARGE SCALE GENOMIC DNA]</scope>
    <source>
        <strain evidence="11 12">JCM 11308</strain>
    </source>
</reference>
<dbReference type="GO" id="GO:0046677">
    <property type="term" value="P:response to antibiotic"/>
    <property type="evidence" value="ECO:0007669"/>
    <property type="project" value="UniProtKB-KW"/>
</dbReference>
<feature type="transmembrane region" description="Helical" evidence="10">
    <location>
        <begin position="55"/>
        <end position="77"/>
    </location>
</feature>
<sequence>MRWLLLVGAIVSEVTATLSLRAAVDHPGWYVLVVAGYGASFVFLAAVLKRQMPVGVAYGIWGASGVTATAILAAWLFGDALTWLMGAGIALVIGGVLIVEVGSQKAEESRARALADTDVPVGSERSR</sequence>
<evidence type="ECO:0000256" key="2">
    <source>
        <dbReference type="ARBA" id="ARBA00007822"/>
    </source>
</evidence>
<dbReference type="AlphaFoldDB" id="A0A1G6XPL3"/>
<dbReference type="EMBL" id="FNAB01000006">
    <property type="protein sequence ID" value="SDD80159.1"/>
    <property type="molecule type" value="Genomic_DNA"/>
</dbReference>
<dbReference type="PANTHER" id="PTHR30561">
    <property type="entry name" value="SMR FAMILY PROTON-DEPENDENT DRUG EFFLUX TRANSPORTER SUGE"/>
    <property type="match status" value="1"/>
</dbReference>
<dbReference type="Proteomes" id="UP000199417">
    <property type="component" value="Unassembled WGS sequence"/>
</dbReference>
<evidence type="ECO:0000256" key="3">
    <source>
        <dbReference type="ARBA" id="ARBA00022448"/>
    </source>
</evidence>
<comment type="subcellular location">
    <subcellularLocation>
        <location evidence="1 9">Cell membrane</location>
        <topology evidence="1 9">Multi-pass membrane protein</topology>
    </subcellularLocation>
</comment>
<keyword evidence="7 10" id="KW-0472">Membrane</keyword>
<keyword evidence="5 9" id="KW-0812">Transmembrane</keyword>
<gene>
    <name evidence="11" type="ORF">SAMN05444580_106301</name>
</gene>
<protein>
    <submittedName>
        <fullName evidence="11">Small multidrug resistance pump</fullName>
    </submittedName>
</protein>
<dbReference type="GO" id="GO:0022857">
    <property type="term" value="F:transmembrane transporter activity"/>
    <property type="evidence" value="ECO:0007669"/>
    <property type="project" value="InterPro"/>
</dbReference>
<keyword evidence="8" id="KW-0046">Antibiotic resistance</keyword>
<evidence type="ECO:0000256" key="8">
    <source>
        <dbReference type="ARBA" id="ARBA00023251"/>
    </source>
</evidence>
<dbReference type="GO" id="GO:0005886">
    <property type="term" value="C:plasma membrane"/>
    <property type="evidence" value="ECO:0007669"/>
    <property type="project" value="UniProtKB-SubCell"/>
</dbReference>
<dbReference type="Gene3D" id="1.10.3730.20">
    <property type="match status" value="1"/>
</dbReference>
<organism evidence="11 12">
    <name type="scientific">Rhodococcus tukisamuensis</name>
    <dbReference type="NCBI Taxonomy" id="168276"/>
    <lineage>
        <taxon>Bacteria</taxon>
        <taxon>Bacillati</taxon>
        <taxon>Actinomycetota</taxon>
        <taxon>Actinomycetes</taxon>
        <taxon>Mycobacteriales</taxon>
        <taxon>Nocardiaceae</taxon>
        <taxon>Rhodococcus</taxon>
    </lineage>
</organism>
<evidence type="ECO:0000256" key="4">
    <source>
        <dbReference type="ARBA" id="ARBA00022475"/>
    </source>
</evidence>